<evidence type="ECO:0000313" key="7">
    <source>
        <dbReference type="Proteomes" id="UP001231924"/>
    </source>
</evidence>
<dbReference type="SUPFAM" id="SSF46785">
    <property type="entry name" value="Winged helix' DNA-binding domain"/>
    <property type="match status" value="1"/>
</dbReference>
<keyword evidence="3" id="KW-0238">DNA-binding</keyword>
<dbReference type="InterPro" id="IPR005119">
    <property type="entry name" value="LysR_subst-bd"/>
</dbReference>
<dbReference type="Gene3D" id="3.40.190.10">
    <property type="entry name" value="Periplasmic binding protein-like II"/>
    <property type="match status" value="2"/>
</dbReference>
<accession>A0ABT7MIX9</accession>
<dbReference type="Pfam" id="PF00126">
    <property type="entry name" value="HTH_1"/>
    <property type="match status" value="1"/>
</dbReference>
<reference evidence="6 7" key="1">
    <citation type="submission" date="2023-06" db="EMBL/GenBank/DDBJ databases">
        <title>Actinomycetospora Odt1-22.</title>
        <authorList>
            <person name="Supong K."/>
        </authorList>
    </citation>
    <scope>NUCLEOTIDE SEQUENCE [LARGE SCALE GENOMIC DNA]</scope>
    <source>
        <strain evidence="6 7">Odt1-22</strain>
    </source>
</reference>
<evidence type="ECO:0000256" key="2">
    <source>
        <dbReference type="ARBA" id="ARBA00023015"/>
    </source>
</evidence>
<gene>
    <name evidence="6" type="ORF">QRT03_31765</name>
</gene>
<sequence length="312" mass="34329">MIDDLASTSGVSDRHLRVLLAVVDGGSFTAAGRDLGIGQPAVSHAVRQLEGALGSPVFQRVNGRAVLTGAGRRLAEEVRSGLEAVDRAVRTFRLAGRDDDVELSVSMPLATYWLMPRLGAFRERHPDVELRISTGETDRLIGIDDADLWIPLGEGRWPELQESVFLPERIYPVAAPGHPLARPDTQPDELLDPDLLVHVVHPERHSSRYDWQRWFAHHGHQRVAGATGPRFNDYSVVLRAALAGQGIALGWHHLVQDLVADGLLRRVGSSEVETGRPLVVLARPASLGRPAVRALHDWLLEAAHGDRHRREP</sequence>
<evidence type="ECO:0000259" key="5">
    <source>
        <dbReference type="PROSITE" id="PS50931"/>
    </source>
</evidence>
<keyword evidence="2" id="KW-0805">Transcription regulation</keyword>
<keyword evidence="4" id="KW-0804">Transcription</keyword>
<feature type="domain" description="HTH lysR-type" evidence="5">
    <location>
        <begin position="14"/>
        <end position="68"/>
    </location>
</feature>
<dbReference type="RefSeq" id="WP_286057179.1">
    <property type="nucleotide sequence ID" value="NZ_JASVWF010000012.1"/>
</dbReference>
<name>A0ABT7MIX9_9PSEU</name>
<dbReference type="PROSITE" id="PS50931">
    <property type="entry name" value="HTH_LYSR"/>
    <property type="match status" value="1"/>
</dbReference>
<dbReference type="Proteomes" id="UP001231924">
    <property type="component" value="Unassembled WGS sequence"/>
</dbReference>
<keyword evidence="7" id="KW-1185">Reference proteome</keyword>
<evidence type="ECO:0000256" key="1">
    <source>
        <dbReference type="ARBA" id="ARBA00009437"/>
    </source>
</evidence>
<dbReference type="Gene3D" id="1.10.10.10">
    <property type="entry name" value="Winged helix-like DNA-binding domain superfamily/Winged helix DNA-binding domain"/>
    <property type="match status" value="1"/>
</dbReference>
<evidence type="ECO:0000313" key="6">
    <source>
        <dbReference type="EMBL" id="MDL5160580.1"/>
    </source>
</evidence>
<dbReference type="PANTHER" id="PTHR30537">
    <property type="entry name" value="HTH-TYPE TRANSCRIPTIONAL REGULATOR"/>
    <property type="match status" value="1"/>
</dbReference>
<proteinExistence type="inferred from homology"/>
<comment type="caution">
    <text evidence="6">The sequence shown here is derived from an EMBL/GenBank/DDBJ whole genome shotgun (WGS) entry which is preliminary data.</text>
</comment>
<dbReference type="SUPFAM" id="SSF53850">
    <property type="entry name" value="Periplasmic binding protein-like II"/>
    <property type="match status" value="1"/>
</dbReference>
<evidence type="ECO:0000256" key="4">
    <source>
        <dbReference type="ARBA" id="ARBA00023163"/>
    </source>
</evidence>
<dbReference type="InterPro" id="IPR036388">
    <property type="entry name" value="WH-like_DNA-bd_sf"/>
</dbReference>
<protein>
    <submittedName>
        <fullName evidence="6">LysR substrate-binding domain-containing protein</fullName>
    </submittedName>
</protein>
<evidence type="ECO:0000256" key="3">
    <source>
        <dbReference type="ARBA" id="ARBA00023125"/>
    </source>
</evidence>
<dbReference type="EMBL" id="JASVWF010000012">
    <property type="protein sequence ID" value="MDL5160580.1"/>
    <property type="molecule type" value="Genomic_DNA"/>
</dbReference>
<dbReference type="InterPro" id="IPR058163">
    <property type="entry name" value="LysR-type_TF_proteobact-type"/>
</dbReference>
<dbReference type="PANTHER" id="PTHR30537:SF26">
    <property type="entry name" value="GLYCINE CLEAVAGE SYSTEM TRANSCRIPTIONAL ACTIVATOR"/>
    <property type="match status" value="1"/>
</dbReference>
<dbReference type="InterPro" id="IPR036390">
    <property type="entry name" value="WH_DNA-bd_sf"/>
</dbReference>
<comment type="similarity">
    <text evidence="1">Belongs to the LysR transcriptional regulatory family.</text>
</comment>
<dbReference type="CDD" id="cd08432">
    <property type="entry name" value="PBP2_GcdR_TrpI_HvrB_AmpR_like"/>
    <property type="match status" value="1"/>
</dbReference>
<dbReference type="Pfam" id="PF03466">
    <property type="entry name" value="LysR_substrate"/>
    <property type="match status" value="1"/>
</dbReference>
<dbReference type="PRINTS" id="PR00039">
    <property type="entry name" value="HTHLYSR"/>
</dbReference>
<dbReference type="InterPro" id="IPR000847">
    <property type="entry name" value="LysR_HTH_N"/>
</dbReference>
<organism evidence="6 7">
    <name type="scientific">Actinomycetospora termitidis</name>
    <dbReference type="NCBI Taxonomy" id="3053470"/>
    <lineage>
        <taxon>Bacteria</taxon>
        <taxon>Bacillati</taxon>
        <taxon>Actinomycetota</taxon>
        <taxon>Actinomycetes</taxon>
        <taxon>Pseudonocardiales</taxon>
        <taxon>Pseudonocardiaceae</taxon>
        <taxon>Actinomycetospora</taxon>
    </lineage>
</organism>